<gene>
    <name evidence="1" type="ORF">BpHYR1_052006</name>
</gene>
<keyword evidence="2" id="KW-1185">Reference proteome</keyword>
<reference evidence="1 2" key="1">
    <citation type="journal article" date="2018" name="Sci. Rep.">
        <title>Genomic signatures of local adaptation to the degree of environmental predictability in rotifers.</title>
        <authorList>
            <person name="Franch-Gras L."/>
            <person name="Hahn C."/>
            <person name="Garcia-Roger E.M."/>
            <person name="Carmona M.J."/>
            <person name="Serra M."/>
            <person name="Gomez A."/>
        </authorList>
    </citation>
    <scope>NUCLEOTIDE SEQUENCE [LARGE SCALE GENOMIC DNA]</scope>
    <source>
        <strain evidence="1">HYR1</strain>
    </source>
</reference>
<dbReference type="SUPFAM" id="SSF56219">
    <property type="entry name" value="DNase I-like"/>
    <property type="match status" value="1"/>
</dbReference>
<sequence length="208" mass="23243">MIEKIAREAKAKESKASNLVKNGIERSTNKNLHDADEDDFLVINFYNDIGIRDTNKEIDSSWASDPGKSMSKIDGSIRKIFDISNRLSAYGQRQKRISKVVEKSLLVSKKLIFATYNVRSLTKYKQYQLIPGCTLQNIDLVAIQEHQQGLSTDIDYQMVPTGTIVRISAKENGLGGKAIYREGTACNLVFTIVACYAPTEAATKEEKD</sequence>
<dbReference type="InterPro" id="IPR036691">
    <property type="entry name" value="Endo/exonu/phosph_ase_sf"/>
</dbReference>
<organism evidence="1 2">
    <name type="scientific">Brachionus plicatilis</name>
    <name type="common">Marine rotifer</name>
    <name type="synonym">Brachionus muelleri</name>
    <dbReference type="NCBI Taxonomy" id="10195"/>
    <lineage>
        <taxon>Eukaryota</taxon>
        <taxon>Metazoa</taxon>
        <taxon>Spiralia</taxon>
        <taxon>Gnathifera</taxon>
        <taxon>Rotifera</taxon>
        <taxon>Eurotatoria</taxon>
        <taxon>Monogononta</taxon>
        <taxon>Pseudotrocha</taxon>
        <taxon>Ploima</taxon>
        <taxon>Brachionidae</taxon>
        <taxon>Brachionus</taxon>
    </lineage>
</organism>
<protein>
    <submittedName>
        <fullName evidence="1">Uncharacterized protein</fullName>
    </submittedName>
</protein>
<dbReference type="AlphaFoldDB" id="A0A3M7SC09"/>
<name>A0A3M7SC09_BRAPC</name>
<comment type="caution">
    <text evidence="1">The sequence shown here is derived from an EMBL/GenBank/DDBJ whole genome shotgun (WGS) entry which is preliminary data.</text>
</comment>
<proteinExistence type="predicted"/>
<dbReference type="Proteomes" id="UP000276133">
    <property type="component" value="Unassembled WGS sequence"/>
</dbReference>
<evidence type="ECO:0000313" key="2">
    <source>
        <dbReference type="Proteomes" id="UP000276133"/>
    </source>
</evidence>
<evidence type="ECO:0000313" key="1">
    <source>
        <dbReference type="EMBL" id="RNA33185.1"/>
    </source>
</evidence>
<accession>A0A3M7SC09</accession>
<dbReference type="EMBL" id="REGN01001671">
    <property type="protein sequence ID" value="RNA33185.1"/>
    <property type="molecule type" value="Genomic_DNA"/>
</dbReference>